<evidence type="ECO:0000313" key="2">
    <source>
        <dbReference type="Proteomes" id="UP000615446"/>
    </source>
</evidence>
<comment type="caution">
    <text evidence="1">The sequence shown here is derived from an EMBL/GenBank/DDBJ whole genome shotgun (WGS) entry which is preliminary data.</text>
</comment>
<dbReference type="AlphaFoldDB" id="A0A8H3LCL8"/>
<organism evidence="1 2">
    <name type="scientific">Rhizophagus clarus</name>
    <dbReference type="NCBI Taxonomy" id="94130"/>
    <lineage>
        <taxon>Eukaryota</taxon>
        <taxon>Fungi</taxon>
        <taxon>Fungi incertae sedis</taxon>
        <taxon>Mucoromycota</taxon>
        <taxon>Glomeromycotina</taxon>
        <taxon>Glomeromycetes</taxon>
        <taxon>Glomerales</taxon>
        <taxon>Glomeraceae</taxon>
        <taxon>Rhizophagus</taxon>
    </lineage>
</organism>
<accession>A0A8H3LCL8</accession>
<evidence type="ECO:0000313" key="1">
    <source>
        <dbReference type="EMBL" id="GES83233.1"/>
    </source>
</evidence>
<protein>
    <submittedName>
        <fullName evidence="1">Uncharacterized protein</fullName>
    </submittedName>
</protein>
<dbReference type="Proteomes" id="UP000615446">
    <property type="component" value="Unassembled WGS sequence"/>
</dbReference>
<gene>
    <name evidence="1" type="ORF">RCL2_001039400</name>
</gene>
<dbReference type="EMBL" id="BLAL01000068">
    <property type="protein sequence ID" value="GES83233.1"/>
    <property type="molecule type" value="Genomic_DNA"/>
</dbReference>
<sequence length="145" mass="17843">MATLEALENNIILRTIFEFNYDCLYDYLFVNKCWHEVALSLLLQDRKRIIYHRIDCARETLEWNKKYKIDILPNQQFIEELFYAKPIVHVFLELWQILTIIPNQLKKQIFPDFLTLQHEYEEYAYQNFWDRNVQYQEKIISNDAI</sequence>
<name>A0A8H3LCL8_9GLOM</name>
<reference evidence="1" key="1">
    <citation type="submission" date="2019-10" db="EMBL/GenBank/DDBJ databases">
        <title>Conservation and host-specific expression of non-tandemly repeated heterogenous ribosome RNA gene in arbuscular mycorrhizal fungi.</title>
        <authorList>
            <person name="Maeda T."/>
            <person name="Kobayashi Y."/>
            <person name="Nakagawa T."/>
            <person name="Ezawa T."/>
            <person name="Yamaguchi K."/>
            <person name="Bino T."/>
            <person name="Nishimoto Y."/>
            <person name="Shigenobu S."/>
            <person name="Kawaguchi M."/>
        </authorList>
    </citation>
    <scope>NUCLEOTIDE SEQUENCE</scope>
    <source>
        <strain evidence="1">HR1</strain>
    </source>
</reference>
<proteinExistence type="predicted"/>